<dbReference type="EMBL" id="LXQA011149126">
    <property type="protein sequence ID" value="MCI86770.1"/>
    <property type="molecule type" value="Genomic_DNA"/>
</dbReference>
<dbReference type="Proteomes" id="UP000265520">
    <property type="component" value="Unassembled WGS sequence"/>
</dbReference>
<evidence type="ECO:0000313" key="2">
    <source>
        <dbReference type="Proteomes" id="UP000265520"/>
    </source>
</evidence>
<name>A0A392VK59_9FABA</name>
<accession>A0A392VK59</accession>
<comment type="caution">
    <text evidence="1">The sequence shown here is derived from an EMBL/GenBank/DDBJ whole genome shotgun (WGS) entry which is preliminary data.</text>
</comment>
<keyword evidence="2" id="KW-1185">Reference proteome</keyword>
<evidence type="ECO:0000313" key="1">
    <source>
        <dbReference type="EMBL" id="MCI86770.1"/>
    </source>
</evidence>
<organism evidence="1 2">
    <name type="scientific">Trifolium medium</name>
    <dbReference type="NCBI Taxonomy" id="97028"/>
    <lineage>
        <taxon>Eukaryota</taxon>
        <taxon>Viridiplantae</taxon>
        <taxon>Streptophyta</taxon>
        <taxon>Embryophyta</taxon>
        <taxon>Tracheophyta</taxon>
        <taxon>Spermatophyta</taxon>
        <taxon>Magnoliopsida</taxon>
        <taxon>eudicotyledons</taxon>
        <taxon>Gunneridae</taxon>
        <taxon>Pentapetalae</taxon>
        <taxon>rosids</taxon>
        <taxon>fabids</taxon>
        <taxon>Fabales</taxon>
        <taxon>Fabaceae</taxon>
        <taxon>Papilionoideae</taxon>
        <taxon>50 kb inversion clade</taxon>
        <taxon>NPAAA clade</taxon>
        <taxon>Hologalegina</taxon>
        <taxon>IRL clade</taxon>
        <taxon>Trifolieae</taxon>
        <taxon>Trifolium</taxon>
    </lineage>
</organism>
<feature type="non-terminal residue" evidence="1">
    <location>
        <position position="63"/>
    </location>
</feature>
<reference evidence="1 2" key="1">
    <citation type="journal article" date="2018" name="Front. Plant Sci.">
        <title>Red Clover (Trifolium pratense) and Zigzag Clover (T. medium) - A Picture of Genomic Similarities and Differences.</title>
        <authorList>
            <person name="Dluhosova J."/>
            <person name="Istvanek J."/>
            <person name="Nedelnik J."/>
            <person name="Repkova J."/>
        </authorList>
    </citation>
    <scope>NUCLEOTIDE SEQUENCE [LARGE SCALE GENOMIC DNA]</scope>
    <source>
        <strain evidence="2">cv. 10/8</strain>
        <tissue evidence="1">Leaf</tissue>
    </source>
</reference>
<sequence length="63" mass="6984">MKDSAHHVINTIFGGFSGGGESNAAKKRYLRQVNHVTELMEEVAFTKTPELSFFEKDSEGVLP</sequence>
<proteinExistence type="predicted"/>
<protein>
    <submittedName>
        <fullName evidence="1">Uncharacterized protein</fullName>
    </submittedName>
</protein>
<dbReference type="AlphaFoldDB" id="A0A392VK59"/>